<dbReference type="EMBL" id="PYVG01000012">
    <property type="protein sequence ID" value="PTB89489.1"/>
    <property type="molecule type" value="Genomic_DNA"/>
</dbReference>
<proteinExistence type="predicted"/>
<evidence type="ECO:0000256" key="4">
    <source>
        <dbReference type="ARBA" id="ARBA00022989"/>
    </source>
</evidence>
<reference evidence="10 11" key="1">
    <citation type="submission" date="2018-03" db="EMBL/GenBank/DDBJ databases">
        <title>Cross-interface Injection: A General Nanoliter Liquid Handling Method Applied to Single Cells Genome Amplification Automated Nanoliter Liquid Handling Applied to Single Cell Multiple Displacement Amplification.</title>
        <authorList>
            <person name="Yun J."/>
            <person name="Xu P."/>
            <person name="Xu J."/>
            <person name="Dai X."/>
            <person name="Wang Y."/>
            <person name="Zheng X."/>
            <person name="Cao C."/>
            <person name="Yi Q."/>
            <person name="Zhu Y."/>
            <person name="Wang L."/>
            <person name="Dong Z."/>
            <person name="Huang Y."/>
            <person name="Huang L."/>
            <person name="Du W."/>
        </authorList>
    </citation>
    <scope>NUCLEOTIDE SEQUENCE [LARGE SCALE GENOMIC DNA]</scope>
    <source>
        <strain evidence="9 11">A12-4</strain>
        <strain evidence="8 10">A9-4</strain>
        <strain evidence="7">Z-D3-2</strain>
    </source>
</reference>
<evidence type="ECO:0000313" key="9">
    <source>
        <dbReference type="EMBL" id="PTB90458.1"/>
    </source>
</evidence>
<dbReference type="EMBL" id="PYVN01000118">
    <property type="protein sequence ID" value="PTB85416.1"/>
    <property type="molecule type" value="Genomic_DNA"/>
</dbReference>
<evidence type="ECO:0000256" key="2">
    <source>
        <dbReference type="ARBA" id="ARBA00022475"/>
    </source>
</evidence>
<feature type="transmembrane region" description="Helical" evidence="6">
    <location>
        <begin position="82"/>
        <end position="107"/>
    </location>
</feature>
<name>A0A2T4D0R2_9GAMM</name>
<comment type="caution">
    <text evidence="8">The sequence shown here is derived from an EMBL/GenBank/DDBJ whole genome shotgun (WGS) entry which is preliminary data.</text>
</comment>
<organism evidence="8 10">
    <name type="scientific">Pseudidiomarina aestuarii</name>
    <dbReference type="NCBI Taxonomy" id="624146"/>
    <lineage>
        <taxon>Bacteria</taxon>
        <taxon>Pseudomonadati</taxon>
        <taxon>Pseudomonadota</taxon>
        <taxon>Gammaproteobacteria</taxon>
        <taxon>Alteromonadales</taxon>
        <taxon>Idiomarinaceae</taxon>
        <taxon>Pseudidiomarina</taxon>
    </lineage>
</organism>
<dbReference type="GO" id="GO:0005886">
    <property type="term" value="C:plasma membrane"/>
    <property type="evidence" value="ECO:0007669"/>
    <property type="project" value="UniProtKB-SubCell"/>
</dbReference>
<dbReference type="EMBL" id="PYVF01000002">
    <property type="protein sequence ID" value="PTB90458.1"/>
    <property type="molecule type" value="Genomic_DNA"/>
</dbReference>
<evidence type="ECO:0000313" key="10">
    <source>
        <dbReference type="Proteomes" id="UP000241514"/>
    </source>
</evidence>
<dbReference type="Pfam" id="PF03899">
    <property type="entry name" value="ATP-synt_I"/>
    <property type="match status" value="1"/>
</dbReference>
<dbReference type="InterPro" id="IPR005598">
    <property type="entry name" value="ATP_synth_I"/>
</dbReference>
<feature type="transmembrane region" description="Helical" evidence="6">
    <location>
        <begin position="58"/>
        <end position="76"/>
    </location>
</feature>
<protein>
    <submittedName>
        <fullName evidence="8">F0F1 ATP synthase subunit I</fullName>
    </submittedName>
</protein>
<dbReference type="AlphaFoldDB" id="A0A2T4D0R2"/>
<feature type="transmembrane region" description="Helical" evidence="6">
    <location>
        <begin position="127"/>
        <end position="146"/>
    </location>
</feature>
<feature type="transmembrane region" description="Helical" evidence="6">
    <location>
        <begin position="152"/>
        <end position="170"/>
    </location>
</feature>
<keyword evidence="4 6" id="KW-1133">Transmembrane helix</keyword>
<dbReference type="Proteomes" id="UP000242087">
    <property type="component" value="Unassembled WGS sequence"/>
</dbReference>
<comment type="subcellular location">
    <subcellularLocation>
        <location evidence="1">Cell membrane</location>
        <topology evidence="1">Multi-pass membrane protein</topology>
    </subcellularLocation>
</comment>
<keyword evidence="5 6" id="KW-0472">Membrane</keyword>
<gene>
    <name evidence="9" type="ORF">C9927_00400</name>
    <name evidence="8" type="ORF">C9928_03220</name>
    <name evidence="7" type="ORF">C9940_05365</name>
</gene>
<evidence type="ECO:0000256" key="5">
    <source>
        <dbReference type="ARBA" id="ARBA00023136"/>
    </source>
</evidence>
<evidence type="ECO:0000256" key="6">
    <source>
        <dbReference type="SAM" id="Phobius"/>
    </source>
</evidence>
<dbReference type="Proteomes" id="UP000241514">
    <property type="component" value="Unassembled WGS sequence"/>
</dbReference>
<evidence type="ECO:0000313" key="8">
    <source>
        <dbReference type="EMBL" id="PTB89489.1"/>
    </source>
</evidence>
<evidence type="ECO:0000313" key="11">
    <source>
        <dbReference type="Proteomes" id="UP000242087"/>
    </source>
</evidence>
<evidence type="ECO:0000313" key="7">
    <source>
        <dbReference type="EMBL" id="PTB85416.1"/>
    </source>
</evidence>
<evidence type="ECO:0000256" key="3">
    <source>
        <dbReference type="ARBA" id="ARBA00022692"/>
    </source>
</evidence>
<keyword evidence="3 6" id="KW-0812">Transmembrane</keyword>
<evidence type="ECO:0000256" key="1">
    <source>
        <dbReference type="ARBA" id="ARBA00004651"/>
    </source>
</evidence>
<keyword evidence="2" id="KW-1003">Cell membrane</keyword>
<sequence length="173" mass="18739">MTAIWTSSTEFCSICSFQTANKFAIKPQIFILSRAFQRGFRPVTNTINSTGKQLAARLLRVQAGAIFLLACVFSLVQPINGYLYFWGVVGGGIAVMIPTALFAWRAFASGGARAAQQVVSNFFAGEAIKLTLAVALLVALLVFTTLPYSAVLSGYIITLFVQWLAPILFLKST</sequence>
<accession>A0A2T4D0R2</accession>